<dbReference type="InParanoid" id="A0A0D0AAV8"/>
<gene>
    <name evidence="2" type="ORF">CY34DRAFT_19995</name>
</gene>
<sequence length="57" mass="6402">MYLDTSRHLAARLARSGPARKQYSTSNSFKHGKIAESTVETSRAESTLLRRIPNQVL</sequence>
<dbReference type="HOGENOM" id="CLU_2998001_0_0_1"/>
<evidence type="ECO:0000313" key="2">
    <source>
        <dbReference type="EMBL" id="KIK31377.1"/>
    </source>
</evidence>
<proteinExistence type="predicted"/>
<evidence type="ECO:0000313" key="3">
    <source>
        <dbReference type="Proteomes" id="UP000054485"/>
    </source>
</evidence>
<evidence type="ECO:0000256" key="1">
    <source>
        <dbReference type="SAM" id="MobiDB-lite"/>
    </source>
</evidence>
<reference evidence="2 3" key="1">
    <citation type="submission" date="2014-04" db="EMBL/GenBank/DDBJ databases">
        <authorList>
            <consortium name="DOE Joint Genome Institute"/>
            <person name="Kuo A."/>
            <person name="Ruytinx J."/>
            <person name="Rineau F."/>
            <person name="Colpaert J."/>
            <person name="Kohler A."/>
            <person name="Nagy L.G."/>
            <person name="Floudas D."/>
            <person name="Copeland A."/>
            <person name="Barry K.W."/>
            <person name="Cichocki N."/>
            <person name="Veneault-Fourrey C."/>
            <person name="LaButti K."/>
            <person name="Lindquist E.A."/>
            <person name="Lipzen A."/>
            <person name="Lundell T."/>
            <person name="Morin E."/>
            <person name="Murat C."/>
            <person name="Sun H."/>
            <person name="Tunlid A."/>
            <person name="Henrissat B."/>
            <person name="Grigoriev I.V."/>
            <person name="Hibbett D.S."/>
            <person name="Martin F."/>
            <person name="Nordberg H.P."/>
            <person name="Cantor M.N."/>
            <person name="Hua S.X."/>
        </authorList>
    </citation>
    <scope>NUCLEOTIDE SEQUENCE [LARGE SCALE GENOMIC DNA]</scope>
    <source>
        <strain evidence="2 3">UH-Slu-Lm8-n1</strain>
    </source>
</reference>
<reference evidence="3" key="2">
    <citation type="submission" date="2015-01" db="EMBL/GenBank/DDBJ databases">
        <title>Evolutionary Origins and Diversification of the Mycorrhizal Mutualists.</title>
        <authorList>
            <consortium name="DOE Joint Genome Institute"/>
            <consortium name="Mycorrhizal Genomics Consortium"/>
            <person name="Kohler A."/>
            <person name="Kuo A."/>
            <person name="Nagy L.G."/>
            <person name="Floudas D."/>
            <person name="Copeland A."/>
            <person name="Barry K.W."/>
            <person name="Cichocki N."/>
            <person name="Veneault-Fourrey C."/>
            <person name="LaButti K."/>
            <person name="Lindquist E.A."/>
            <person name="Lipzen A."/>
            <person name="Lundell T."/>
            <person name="Morin E."/>
            <person name="Murat C."/>
            <person name="Riley R."/>
            <person name="Ohm R."/>
            <person name="Sun H."/>
            <person name="Tunlid A."/>
            <person name="Henrissat B."/>
            <person name="Grigoriev I.V."/>
            <person name="Hibbett D.S."/>
            <person name="Martin F."/>
        </authorList>
    </citation>
    <scope>NUCLEOTIDE SEQUENCE [LARGE SCALE GENOMIC DNA]</scope>
    <source>
        <strain evidence="3">UH-Slu-Lm8-n1</strain>
    </source>
</reference>
<feature type="region of interest" description="Disordered" evidence="1">
    <location>
        <begin position="13"/>
        <end position="57"/>
    </location>
</feature>
<protein>
    <submittedName>
        <fullName evidence="2">Uncharacterized protein</fullName>
    </submittedName>
</protein>
<dbReference type="EMBL" id="KN837068">
    <property type="protein sequence ID" value="KIK31377.1"/>
    <property type="molecule type" value="Genomic_DNA"/>
</dbReference>
<accession>A0A0D0AAV8</accession>
<dbReference type="AlphaFoldDB" id="A0A0D0AAV8"/>
<organism evidence="2 3">
    <name type="scientific">Suillus luteus UH-Slu-Lm8-n1</name>
    <dbReference type="NCBI Taxonomy" id="930992"/>
    <lineage>
        <taxon>Eukaryota</taxon>
        <taxon>Fungi</taxon>
        <taxon>Dikarya</taxon>
        <taxon>Basidiomycota</taxon>
        <taxon>Agaricomycotina</taxon>
        <taxon>Agaricomycetes</taxon>
        <taxon>Agaricomycetidae</taxon>
        <taxon>Boletales</taxon>
        <taxon>Suillineae</taxon>
        <taxon>Suillaceae</taxon>
        <taxon>Suillus</taxon>
    </lineage>
</organism>
<name>A0A0D0AAV8_9AGAM</name>
<dbReference type="Proteomes" id="UP000054485">
    <property type="component" value="Unassembled WGS sequence"/>
</dbReference>
<keyword evidence="3" id="KW-1185">Reference proteome</keyword>